<dbReference type="Gene3D" id="2.30.110.10">
    <property type="entry name" value="Electron Transport, Fmn-binding Protein, Chain A"/>
    <property type="match status" value="1"/>
</dbReference>
<dbReference type="InterPro" id="IPR052019">
    <property type="entry name" value="F420H2_bilvrd_red/Heme_oxyg"/>
</dbReference>
<keyword evidence="2" id="KW-1133">Transmembrane helix</keyword>
<keyword evidence="2" id="KW-0812">Transmembrane</keyword>
<keyword evidence="2" id="KW-0472">Membrane</keyword>
<dbReference type="NCBIfam" id="TIGR03666">
    <property type="entry name" value="Rv2061_F420"/>
    <property type="match status" value="1"/>
</dbReference>
<dbReference type="AlphaFoldDB" id="A0A1C4V374"/>
<gene>
    <name evidence="3" type="ORF">GA0070607_1543</name>
</gene>
<dbReference type="OrthoDB" id="5738083at2"/>
<protein>
    <submittedName>
        <fullName evidence="3">PPOX class probable F420-dependent enzyme, Rv2061 family</fullName>
    </submittedName>
</protein>
<keyword evidence="4" id="KW-1185">Reference proteome</keyword>
<dbReference type="PANTHER" id="PTHR35176:SF11">
    <property type="entry name" value="PYRIDOXAMINE 5'-PHOSPHATE OXIDASE FAMILY PROTEIN"/>
    <property type="match status" value="1"/>
</dbReference>
<keyword evidence="1" id="KW-0560">Oxidoreductase</keyword>
<feature type="transmembrane region" description="Helical" evidence="2">
    <location>
        <begin position="98"/>
        <end position="116"/>
    </location>
</feature>
<dbReference type="InterPro" id="IPR012349">
    <property type="entry name" value="Split_barrel_FMN-bd"/>
</dbReference>
<dbReference type="GO" id="GO:0016627">
    <property type="term" value="F:oxidoreductase activity, acting on the CH-CH group of donors"/>
    <property type="evidence" value="ECO:0007669"/>
    <property type="project" value="TreeGrafter"/>
</dbReference>
<proteinExistence type="predicted"/>
<dbReference type="Proteomes" id="UP000198243">
    <property type="component" value="Chromosome I"/>
</dbReference>
<dbReference type="EMBL" id="LT607412">
    <property type="protein sequence ID" value="SCE78508.1"/>
    <property type="molecule type" value="Genomic_DNA"/>
</dbReference>
<dbReference type="RefSeq" id="WP_089017556.1">
    <property type="nucleotide sequence ID" value="NZ_LT607412.1"/>
</dbReference>
<reference evidence="4" key="1">
    <citation type="submission" date="2016-06" db="EMBL/GenBank/DDBJ databases">
        <authorList>
            <person name="Varghese N."/>
            <person name="Submissions Spin"/>
        </authorList>
    </citation>
    <scope>NUCLEOTIDE SEQUENCE [LARGE SCALE GENOMIC DNA]</scope>
    <source>
        <strain evidence="4">DSM 44875</strain>
    </source>
</reference>
<accession>A0A1C4V374</accession>
<evidence type="ECO:0000313" key="4">
    <source>
        <dbReference type="Proteomes" id="UP000198243"/>
    </source>
</evidence>
<dbReference type="GO" id="GO:0005829">
    <property type="term" value="C:cytosol"/>
    <property type="evidence" value="ECO:0007669"/>
    <property type="project" value="TreeGrafter"/>
</dbReference>
<evidence type="ECO:0000313" key="3">
    <source>
        <dbReference type="EMBL" id="SCE78508.1"/>
    </source>
</evidence>
<dbReference type="InterPro" id="IPR019965">
    <property type="entry name" value="PPOX_F420-dep_Rv2061_put"/>
</dbReference>
<organism evidence="3 4">
    <name type="scientific">Micromonospora coriariae</name>
    <dbReference type="NCBI Taxonomy" id="285665"/>
    <lineage>
        <taxon>Bacteria</taxon>
        <taxon>Bacillati</taxon>
        <taxon>Actinomycetota</taxon>
        <taxon>Actinomycetes</taxon>
        <taxon>Micromonosporales</taxon>
        <taxon>Micromonosporaceae</taxon>
        <taxon>Micromonospora</taxon>
    </lineage>
</organism>
<sequence length="266" mass="28290">MRSIVRPAAALLGLASVIVGVWALLAPASFSAWADFPPHRHFVHDVGAFQLGIGVTVLLATIWADAFTVALAGYAVGGTAHTVVHVADRNLGGTTGQTLAIAGAVVVAAVAFAYRWRERGWVLGTISPSSVPELTPFGGQKTVLLTTYRRDGRPVATPVSIAVAGERAYVRSFERAWKTRRIGNNPTVTVAASTARGVPTGPAIQATARRLTGPEYGDAARTLRRKYPLLHGVLVPLMHRLGRRRTGRTVHFAIVPAEATARLEVL</sequence>
<dbReference type="PANTHER" id="PTHR35176">
    <property type="entry name" value="HEME OXYGENASE HI_0854-RELATED"/>
    <property type="match status" value="1"/>
</dbReference>
<name>A0A1C4V374_9ACTN</name>
<dbReference type="SUPFAM" id="SSF50475">
    <property type="entry name" value="FMN-binding split barrel"/>
    <property type="match status" value="1"/>
</dbReference>
<feature type="transmembrane region" description="Helical" evidence="2">
    <location>
        <begin position="50"/>
        <end position="77"/>
    </location>
</feature>
<evidence type="ECO:0000256" key="2">
    <source>
        <dbReference type="SAM" id="Phobius"/>
    </source>
</evidence>
<dbReference type="GO" id="GO:0070967">
    <property type="term" value="F:coenzyme F420 binding"/>
    <property type="evidence" value="ECO:0007669"/>
    <property type="project" value="TreeGrafter"/>
</dbReference>
<evidence type="ECO:0000256" key="1">
    <source>
        <dbReference type="ARBA" id="ARBA00023002"/>
    </source>
</evidence>